<feature type="domain" description="CFEM" evidence="7">
    <location>
        <begin position="15"/>
        <end position="132"/>
    </location>
</feature>
<keyword evidence="3" id="KW-0732">Signal</keyword>
<dbReference type="GO" id="GO:0005576">
    <property type="term" value="C:extracellular region"/>
    <property type="evidence" value="ECO:0007669"/>
    <property type="project" value="UniProtKB-SubCell"/>
</dbReference>
<gene>
    <name evidence="8" type="ORF">PYCCODRAFT_1472149</name>
</gene>
<evidence type="ECO:0000256" key="5">
    <source>
        <dbReference type="SAM" id="MobiDB-lite"/>
    </source>
</evidence>
<feature type="region of interest" description="Disordered" evidence="5">
    <location>
        <begin position="1"/>
        <end position="38"/>
    </location>
</feature>
<accession>A0A1Y2I8J8</accession>
<dbReference type="EMBL" id="KZ084159">
    <property type="protein sequence ID" value="OSC97033.1"/>
    <property type="molecule type" value="Genomic_DNA"/>
</dbReference>
<organism evidence="8 9">
    <name type="scientific">Trametes coccinea (strain BRFM310)</name>
    <name type="common">Pycnoporus coccineus</name>
    <dbReference type="NCBI Taxonomy" id="1353009"/>
    <lineage>
        <taxon>Eukaryota</taxon>
        <taxon>Fungi</taxon>
        <taxon>Dikarya</taxon>
        <taxon>Basidiomycota</taxon>
        <taxon>Agaricomycotina</taxon>
        <taxon>Agaricomycetes</taxon>
        <taxon>Polyporales</taxon>
        <taxon>Polyporaceae</taxon>
        <taxon>Trametes</taxon>
    </lineage>
</organism>
<keyword evidence="6" id="KW-1133">Transmembrane helix</keyword>
<reference evidence="8 9" key="1">
    <citation type="journal article" date="2015" name="Biotechnol. Biofuels">
        <title>Enhanced degradation of softwood versus hardwood by the white-rot fungus Pycnoporus coccineus.</title>
        <authorList>
            <person name="Couturier M."/>
            <person name="Navarro D."/>
            <person name="Chevret D."/>
            <person name="Henrissat B."/>
            <person name="Piumi F."/>
            <person name="Ruiz-Duenas F.J."/>
            <person name="Martinez A.T."/>
            <person name="Grigoriev I.V."/>
            <person name="Riley R."/>
            <person name="Lipzen A."/>
            <person name="Berrin J.G."/>
            <person name="Master E.R."/>
            <person name="Rosso M.N."/>
        </authorList>
    </citation>
    <scope>NUCLEOTIDE SEQUENCE [LARGE SCALE GENOMIC DNA]</scope>
    <source>
        <strain evidence="8 9">BRFM310</strain>
    </source>
</reference>
<keyword evidence="2" id="KW-0964">Secreted</keyword>
<feature type="compositionally biased region" description="Low complexity" evidence="5">
    <location>
        <begin position="270"/>
        <end position="284"/>
    </location>
</feature>
<evidence type="ECO:0000256" key="3">
    <source>
        <dbReference type="ARBA" id="ARBA00022729"/>
    </source>
</evidence>
<evidence type="ECO:0000259" key="7">
    <source>
        <dbReference type="PROSITE" id="PS52012"/>
    </source>
</evidence>
<keyword evidence="6" id="KW-0472">Membrane</keyword>
<evidence type="ECO:0000313" key="9">
    <source>
        <dbReference type="Proteomes" id="UP000193067"/>
    </source>
</evidence>
<feature type="region of interest" description="Disordered" evidence="5">
    <location>
        <begin position="269"/>
        <end position="301"/>
    </location>
</feature>
<proteinExistence type="predicted"/>
<feature type="compositionally biased region" description="Polar residues" evidence="5">
    <location>
        <begin position="13"/>
        <end position="31"/>
    </location>
</feature>
<evidence type="ECO:0000313" key="8">
    <source>
        <dbReference type="EMBL" id="OSC97033.1"/>
    </source>
</evidence>
<dbReference type="Pfam" id="PF05730">
    <property type="entry name" value="CFEM"/>
    <property type="match status" value="1"/>
</dbReference>
<feature type="compositionally biased region" description="Basic and acidic residues" evidence="5">
    <location>
        <begin position="324"/>
        <end position="339"/>
    </location>
</feature>
<evidence type="ECO:0000256" key="1">
    <source>
        <dbReference type="ARBA" id="ARBA00004613"/>
    </source>
</evidence>
<dbReference type="InterPro" id="IPR008427">
    <property type="entry name" value="Extracellular_membr_CFEM_dom"/>
</dbReference>
<name>A0A1Y2I8J8_TRAC3</name>
<evidence type="ECO:0000256" key="2">
    <source>
        <dbReference type="ARBA" id="ARBA00022525"/>
    </source>
</evidence>
<dbReference type="PROSITE" id="PS52012">
    <property type="entry name" value="CFEM"/>
    <property type="match status" value="1"/>
</dbReference>
<keyword evidence="6" id="KW-0812">Transmembrane</keyword>
<protein>
    <recommendedName>
        <fullName evidence="7">CFEM domain-containing protein</fullName>
    </recommendedName>
</protein>
<keyword evidence="9" id="KW-1185">Reference proteome</keyword>
<evidence type="ECO:0000256" key="4">
    <source>
        <dbReference type="ARBA" id="ARBA00023157"/>
    </source>
</evidence>
<feature type="region of interest" description="Disordered" evidence="5">
    <location>
        <begin position="313"/>
        <end position="349"/>
    </location>
</feature>
<sequence length="392" mass="39780">MSSSALPFPAIPGSNTAGQTNAPTESAVPSATGSGTSTGGLSSCVSACIEGSASSDCFHTERGDAFDLTCWCGIAADQNGAFVCVEDSCSGSDFQDFLALQQRACGDEGLITSTHVHAISSNGILTHSSIGSSLSTSVTTGATAAHSMPTATRPSVTFSAVEGVLSSSSAPSLHVSFPTLIPPSTPSTELSSSQISLDTPNSSTITGTFSSSAGLPATTTVVLTSPGSNTHSGPSRSLVGALAASLGVLLLVAALLLAWVLLRRRKRRQLSSSSPARADPPSTAHSPAHGEELEEKGEGEEVRALHTSLLEAATASPGDAHPMPADDERGTARSERQHADSLGAPSSTAQEAFEAFEAGARQEGLILGFGLFNTEFAEGEVPPPYEPRAQGP</sequence>
<feature type="transmembrane region" description="Helical" evidence="6">
    <location>
        <begin position="238"/>
        <end position="262"/>
    </location>
</feature>
<dbReference type="AlphaFoldDB" id="A0A1Y2I8J8"/>
<keyword evidence="4" id="KW-1015">Disulfide bond</keyword>
<dbReference type="Proteomes" id="UP000193067">
    <property type="component" value="Unassembled WGS sequence"/>
</dbReference>
<comment type="subcellular location">
    <subcellularLocation>
        <location evidence="1">Secreted</location>
    </subcellularLocation>
</comment>
<evidence type="ECO:0000256" key="6">
    <source>
        <dbReference type="SAM" id="Phobius"/>
    </source>
</evidence>